<keyword evidence="2" id="KW-1003">Cell membrane</keyword>
<proteinExistence type="predicted"/>
<evidence type="ECO:0000259" key="8">
    <source>
        <dbReference type="PROSITE" id="PS50835"/>
    </source>
</evidence>
<dbReference type="Pfam" id="PF07686">
    <property type="entry name" value="V-set"/>
    <property type="match status" value="1"/>
</dbReference>
<dbReference type="AlphaFoldDB" id="A0A8C8LWV8"/>
<keyword evidence="6" id="KW-1015">Disulfide bond</keyword>
<dbReference type="Gene3D" id="2.60.40.10">
    <property type="entry name" value="Immunoglobulins"/>
    <property type="match status" value="1"/>
</dbReference>
<dbReference type="InterPro" id="IPR013106">
    <property type="entry name" value="Ig_V-set"/>
</dbReference>
<reference evidence="9" key="2">
    <citation type="submission" date="2025-09" db="UniProtKB">
        <authorList>
            <consortium name="Ensembl"/>
        </authorList>
    </citation>
    <scope>IDENTIFICATION</scope>
</reference>
<comment type="subcellular location">
    <subcellularLocation>
        <location evidence="1">Cell membrane</location>
    </subcellularLocation>
</comment>
<keyword evidence="5" id="KW-0472">Membrane</keyword>
<dbReference type="CDD" id="cd00099">
    <property type="entry name" value="IgV"/>
    <property type="match status" value="1"/>
</dbReference>
<dbReference type="InterPro" id="IPR052051">
    <property type="entry name" value="TCR_complex_component"/>
</dbReference>
<dbReference type="GO" id="GO:0005886">
    <property type="term" value="C:plasma membrane"/>
    <property type="evidence" value="ECO:0007669"/>
    <property type="project" value="UniProtKB-SubCell"/>
</dbReference>
<dbReference type="InterPro" id="IPR003599">
    <property type="entry name" value="Ig_sub"/>
</dbReference>
<evidence type="ECO:0000256" key="4">
    <source>
        <dbReference type="ARBA" id="ARBA00022859"/>
    </source>
</evidence>
<protein>
    <recommendedName>
        <fullName evidence="8">Ig-like domain-containing protein</fullName>
    </recommendedName>
</protein>
<keyword evidence="7" id="KW-0325">Glycoprotein</keyword>
<dbReference type="GO" id="GO:0009617">
    <property type="term" value="P:response to bacterium"/>
    <property type="evidence" value="ECO:0007669"/>
    <property type="project" value="TreeGrafter"/>
</dbReference>
<keyword evidence="4" id="KW-0391">Immunity</keyword>
<name>A0A8C8LWV8_ONCTS</name>
<evidence type="ECO:0000256" key="1">
    <source>
        <dbReference type="ARBA" id="ARBA00004236"/>
    </source>
</evidence>
<dbReference type="GO" id="GO:0002376">
    <property type="term" value="P:immune system process"/>
    <property type="evidence" value="ECO:0007669"/>
    <property type="project" value="UniProtKB-KW"/>
</dbReference>
<sequence length="132" mass="15166">MKGTCKVFDSLCFYQTKRTTPVMVAELGDTVTLTCFCPKLLVTRYDWFKQSFGQKPLLMASSLYIGKDSYYSHNFIKDFIETNRLGVRRGDYSCNLTISKTEPEDSATYYCSTTDIYEQTFGDRTVLFVKGN</sequence>
<evidence type="ECO:0000256" key="7">
    <source>
        <dbReference type="ARBA" id="ARBA00023180"/>
    </source>
</evidence>
<dbReference type="InterPro" id="IPR013783">
    <property type="entry name" value="Ig-like_fold"/>
</dbReference>
<dbReference type="Proteomes" id="UP000694402">
    <property type="component" value="Unassembled WGS sequence"/>
</dbReference>
<keyword evidence="10" id="KW-1185">Reference proteome</keyword>
<keyword evidence="3" id="KW-0732">Signal</keyword>
<evidence type="ECO:0000313" key="10">
    <source>
        <dbReference type="Proteomes" id="UP000694402"/>
    </source>
</evidence>
<evidence type="ECO:0000256" key="3">
    <source>
        <dbReference type="ARBA" id="ARBA00022729"/>
    </source>
</evidence>
<accession>A0A8C8LWV8</accession>
<evidence type="ECO:0000256" key="2">
    <source>
        <dbReference type="ARBA" id="ARBA00022475"/>
    </source>
</evidence>
<feature type="domain" description="Ig-like" evidence="8">
    <location>
        <begin position="28"/>
        <end position="122"/>
    </location>
</feature>
<evidence type="ECO:0000256" key="5">
    <source>
        <dbReference type="ARBA" id="ARBA00023136"/>
    </source>
</evidence>
<dbReference type="PANTHER" id="PTHR19433">
    <property type="entry name" value="T-CELL RECEPTOR ALPHA CHAIN V REGION-RELATED"/>
    <property type="match status" value="1"/>
</dbReference>
<dbReference type="SUPFAM" id="SSF48726">
    <property type="entry name" value="Immunoglobulin"/>
    <property type="match status" value="1"/>
</dbReference>
<dbReference type="Ensembl" id="ENSOTST00005051691.2">
    <property type="protein sequence ID" value="ENSOTSP00005047542.2"/>
    <property type="gene ID" value="ENSOTSG00005066529.1"/>
</dbReference>
<evidence type="ECO:0000256" key="6">
    <source>
        <dbReference type="ARBA" id="ARBA00023157"/>
    </source>
</evidence>
<dbReference type="SMART" id="SM00409">
    <property type="entry name" value="IG"/>
    <property type="match status" value="1"/>
</dbReference>
<dbReference type="PROSITE" id="PS50835">
    <property type="entry name" value="IG_LIKE"/>
    <property type="match status" value="1"/>
</dbReference>
<reference evidence="9" key="1">
    <citation type="submission" date="2025-08" db="UniProtKB">
        <authorList>
            <consortium name="Ensembl"/>
        </authorList>
    </citation>
    <scope>IDENTIFICATION</scope>
</reference>
<organism evidence="9 10">
    <name type="scientific">Oncorhynchus tshawytscha</name>
    <name type="common">Chinook salmon</name>
    <name type="synonym">Salmo tshawytscha</name>
    <dbReference type="NCBI Taxonomy" id="74940"/>
    <lineage>
        <taxon>Eukaryota</taxon>
        <taxon>Metazoa</taxon>
        <taxon>Chordata</taxon>
        <taxon>Craniata</taxon>
        <taxon>Vertebrata</taxon>
        <taxon>Euteleostomi</taxon>
        <taxon>Actinopterygii</taxon>
        <taxon>Neopterygii</taxon>
        <taxon>Teleostei</taxon>
        <taxon>Protacanthopterygii</taxon>
        <taxon>Salmoniformes</taxon>
        <taxon>Salmonidae</taxon>
        <taxon>Salmoninae</taxon>
        <taxon>Oncorhynchus</taxon>
    </lineage>
</organism>
<evidence type="ECO:0000313" key="9">
    <source>
        <dbReference type="Ensembl" id="ENSOTSP00005047542.2"/>
    </source>
</evidence>
<dbReference type="InterPro" id="IPR007110">
    <property type="entry name" value="Ig-like_dom"/>
</dbReference>
<dbReference type="InterPro" id="IPR036179">
    <property type="entry name" value="Ig-like_dom_sf"/>
</dbReference>
<dbReference type="PANTHER" id="PTHR19433:SF133">
    <property type="entry name" value="IMMUNE-TYPE RECEPTOR 5 PRECURSOR-RELATED"/>
    <property type="match status" value="1"/>
</dbReference>
<dbReference type="GeneTree" id="ENSGT01030000234530"/>